<dbReference type="SUPFAM" id="SSF53067">
    <property type="entry name" value="Actin-like ATPase domain"/>
    <property type="match status" value="2"/>
</dbReference>
<dbReference type="InterPro" id="IPR043129">
    <property type="entry name" value="ATPase_NBD"/>
</dbReference>
<evidence type="ECO:0000256" key="1">
    <source>
        <dbReference type="ARBA" id="ARBA00009156"/>
    </source>
</evidence>
<name>A0A4Q9DWP7_9BACL</name>
<dbReference type="InterPro" id="IPR000577">
    <property type="entry name" value="Carb_kinase_FGGY"/>
</dbReference>
<dbReference type="GO" id="GO:0005975">
    <property type="term" value="P:carbohydrate metabolic process"/>
    <property type="evidence" value="ECO:0007669"/>
    <property type="project" value="InterPro"/>
</dbReference>
<evidence type="ECO:0000259" key="4">
    <source>
        <dbReference type="Pfam" id="PF00370"/>
    </source>
</evidence>
<dbReference type="InterPro" id="IPR018484">
    <property type="entry name" value="FGGY_N"/>
</dbReference>
<organism evidence="5 6">
    <name type="scientific">Paenibacillus thalictri</name>
    <dbReference type="NCBI Taxonomy" id="2527873"/>
    <lineage>
        <taxon>Bacteria</taxon>
        <taxon>Bacillati</taxon>
        <taxon>Bacillota</taxon>
        <taxon>Bacilli</taxon>
        <taxon>Bacillales</taxon>
        <taxon>Paenibacillaceae</taxon>
        <taxon>Paenibacillus</taxon>
    </lineage>
</organism>
<keyword evidence="6" id="KW-1185">Reference proteome</keyword>
<dbReference type="AlphaFoldDB" id="A0A4Q9DWP7"/>
<keyword evidence="2" id="KW-0808">Transferase</keyword>
<dbReference type="PANTHER" id="PTHR43095">
    <property type="entry name" value="SUGAR KINASE"/>
    <property type="match status" value="1"/>
</dbReference>
<evidence type="ECO:0000313" key="5">
    <source>
        <dbReference type="EMBL" id="TBL80439.1"/>
    </source>
</evidence>
<evidence type="ECO:0000313" key="6">
    <source>
        <dbReference type="Proteomes" id="UP000293142"/>
    </source>
</evidence>
<proteinExistence type="inferred from homology"/>
<reference evidence="5 6" key="1">
    <citation type="submission" date="2019-02" db="EMBL/GenBank/DDBJ databases">
        <title>Paenibacillus sp. nov., isolated from surface-sterilized tissue of Thalictrum simplex L.</title>
        <authorList>
            <person name="Tuo L."/>
        </authorList>
    </citation>
    <scope>NUCLEOTIDE SEQUENCE [LARGE SCALE GENOMIC DNA]</scope>
    <source>
        <strain evidence="5 6">N2SHLJ1</strain>
    </source>
</reference>
<dbReference type="CDD" id="cd07777">
    <property type="entry name" value="ASKHA_NBD_FGGY_SHK"/>
    <property type="match status" value="1"/>
</dbReference>
<comment type="caution">
    <text evidence="5">The sequence shown here is derived from an EMBL/GenBank/DDBJ whole genome shotgun (WGS) entry which is preliminary data.</text>
</comment>
<dbReference type="PANTHER" id="PTHR43095:SF5">
    <property type="entry name" value="XYLULOSE KINASE"/>
    <property type="match status" value="1"/>
</dbReference>
<gene>
    <name evidence="5" type="ORF">EYB31_08475</name>
</gene>
<keyword evidence="3" id="KW-0418">Kinase</keyword>
<comment type="similarity">
    <text evidence="1">Belongs to the FGGY kinase family.</text>
</comment>
<sequence>MALIGIDIGTTSICGLLIDSVTGGLYKALSRPNTAALPSAQPWEWLQDPERIWQTVKYIVDELAGTRTDIRAIGVTGQMHGIVYVDDAGQAVSPLYTWQDQRGELPAGNGQTYASKLSSMTGYRLATGYGAVTHYYLAVNGQIPESAAALCTIGDFVAMKLAGLNRPVTDATHAAGLGLFRLDRLQFDEPAAALAGLPGTMLPQVVASGTVIGATASGIPVVCALGDNQASFLGTVRHVEQTALANIGTGSQLSAYSAVLPELPQQLEARPFPGGGYLLVGAGLSGGKSYELLEQFFREVCRLFTGVEPGSLYERMNELSAQAWEAMNPAHGGLQVNTQFYGTRHHAEQLGSIERISPANFKPQHLIKGFMQGMIAELLAFKAAFPHGLQASWKELRGSGNGIRRNPALQRMLSESFGLPLAISEHDEEAAYGAALCAGAGCGVFGDFLHIGFVHKKER</sequence>
<evidence type="ECO:0000256" key="2">
    <source>
        <dbReference type="ARBA" id="ARBA00022679"/>
    </source>
</evidence>
<dbReference type="EMBL" id="SIRE01000005">
    <property type="protein sequence ID" value="TBL80439.1"/>
    <property type="molecule type" value="Genomic_DNA"/>
</dbReference>
<dbReference type="GO" id="GO:0016301">
    <property type="term" value="F:kinase activity"/>
    <property type="evidence" value="ECO:0007669"/>
    <property type="project" value="UniProtKB-KW"/>
</dbReference>
<dbReference type="PIRSF" id="PIRSF000538">
    <property type="entry name" value="GlpK"/>
    <property type="match status" value="1"/>
</dbReference>
<dbReference type="Gene3D" id="3.30.420.40">
    <property type="match status" value="2"/>
</dbReference>
<accession>A0A4Q9DWP7</accession>
<dbReference type="RefSeq" id="WP_131012852.1">
    <property type="nucleotide sequence ID" value="NZ_SIRE01000005.1"/>
</dbReference>
<feature type="domain" description="Carbohydrate kinase FGGY N-terminal" evidence="4">
    <location>
        <begin position="3"/>
        <end position="234"/>
    </location>
</feature>
<dbReference type="Proteomes" id="UP000293142">
    <property type="component" value="Unassembled WGS sequence"/>
</dbReference>
<evidence type="ECO:0000256" key="3">
    <source>
        <dbReference type="ARBA" id="ARBA00022777"/>
    </source>
</evidence>
<protein>
    <recommendedName>
        <fullName evidence="4">Carbohydrate kinase FGGY N-terminal domain-containing protein</fullName>
    </recommendedName>
</protein>
<dbReference type="OrthoDB" id="8434698at2"/>
<dbReference type="InterPro" id="IPR050406">
    <property type="entry name" value="FGGY_Carb_Kinase"/>
</dbReference>
<dbReference type="Pfam" id="PF00370">
    <property type="entry name" value="FGGY_N"/>
    <property type="match status" value="1"/>
</dbReference>